<dbReference type="SUPFAM" id="SSF52540">
    <property type="entry name" value="P-loop containing nucleoside triphosphate hydrolases"/>
    <property type="match status" value="1"/>
</dbReference>
<dbReference type="Pfam" id="PF12013">
    <property type="entry name" value="OrsD"/>
    <property type="match status" value="1"/>
</dbReference>
<dbReference type="GO" id="GO:0005524">
    <property type="term" value="F:ATP binding"/>
    <property type="evidence" value="ECO:0007669"/>
    <property type="project" value="UniProtKB-KW"/>
</dbReference>
<evidence type="ECO:0000256" key="5">
    <source>
        <dbReference type="ARBA" id="ARBA00023235"/>
    </source>
</evidence>
<feature type="domain" description="Helicase ATP-binding" evidence="9">
    <location>
        <begin position="1128"/>
        <end position="1287"/>
    </location>
</feature>
<evidence type="ECO:0000256" key="7">
    <source>
        <dbReference type="ARBA" id="ARBA00034808"/>
    </source>
</evidence>
<dbReference type="GeneID" id="59372590"/>
<dbReference type="GO" id="GO:0043138">
    <property type="term" value="F:3'-5' DNA helicase activity"/>
    <property type="evidence" value="ECO:0007669"/>
    <property type="project" value="UniProtKB-EC"/>
</dbReference>
<dbReference type="InterPro" id="IPR014001">
    <property type="entry name" value="Helicase_ATP-bd"/>
</dbReference>
<dbReference type="GO" id="GO:0003677">
    <property type="term" value="F:DNA binding"/>
    <property type="evidence" value="ECO:0007669"/>
    <property type="project" value="UniProtKB-KW"/>
</dbReference>
<evidence type="ECO:0000259" key="10">
    <source>
        <dbReference type="PROSITE" id="PS51194"/>
    </source>
</evidence>
<feature type="region of interest" description="Disordered" evidence="8">
    <location>
        <begin position="1536"/>
        <end position="1558"/>
    </location>
</feature>
<feature type="domain" description="Helicase C-terminal" evidence="10">
    <location>
        <begin position="1315"/>
        <end position="1485"/>
    </location>
</feature>
<gene>
    <name evidence="11" type="ORF">PC9H_002772</name>
</gene>
<dbReference type="Pfam" id="PF00270">
    <property type="entry name" value="DEAD"/>
    <property type="match status" value="1"/>
</dbReference>
<dbReference type="InterPro" id="IPR011545">
    <property type="entry name" value="DEAD/DEAH_box_helicase_dom"/>
</dbReference>
<feature type="compositionally biased region" description="Low complexity" evidence="8">
    <location>
        <begin position="116"/>
        <end position="129"/>
    </location>
</feature>
<evidence type="ECO:0000259" key="9">
    <source>
        <dbReference type="PROSITE" id="PS51192"/>
    </source>
</evidence>
<dbReference type="PANTHER" id="PTHR13710">
    <property type="entry name" value="DNA HELICASE RECQ FAMILY MEMBER"/>
    <property type="match status" value="1"/>
</dbReference>
<comment type="catalytic activity">
    <reaction evidence="6">
        <text>Couples ATP hydrolysis with the unwinding of duplex DNA by translocating in the 3'-5' direction.</text>
        <dbReference type="EC" id="5.6.2.4"/>
    </reaction>
</comment>
<dbReference type="PROSITE" id="PS51192">
    <property type="entry name" value="HELICASE_ATP_BIND_1"/>
    <property type="match status" value="1"/>
</dbReference>
<dbReference type="Gene3D" id="3.40.50.300">
    <property type="entry name" value="P-loop containing nucleotide triphosphate hydrolases"/>
    <property type="match status" value="2"/>
</dbReference>
<keyword evidence="3" id="KW-0067">ATP-binding</keyword>
<comment type="similarity">
    <text evidence="1">Belongs to the helicase family. RecQ subfamily.</text>
</comment>
<keyword evidence="12" id="KW-1185">Reference proteome</keyword>
<dbReference type="GO" id="GO:0005737">
    <property type="term" value="C:cytoplasm"/>
    <property type="evidence" value="ECO:0007669"/>
    <property type="project" value="TreeGrafter"/>
</dbReference>
<evidence type="ECO:0000256" key="2">
    <source>
        <dbReference type="ARBA" id="ARBA00022741"/>
    </source>
</evidence>
<dbReference type="SMART" id="SM00487">
    <property type="entry name" value="DEXDc"/>
    <property type="match status" value="1"/>
</dbReference>
<protein>
    <recommendedName>
        <fullName evidence="7">DNA 3'-5' helicase</fullName>
        <ecNumber evidence="7">5.6.2.4</ecNumber>
    </recommendedName>
</protein>
<dbReference type="GO" id="GO:0009378">
    <property type="term" value="F:four-way junction helicase activity"/>
    <property type="evidence" value="ECO:0007669"/>
    <property type="project" value="TreeGrafter"/>
</dbReference>
<feature type="region of interest" description="Disordered" evidence="8">
    <location>
        <begin position="1061"/>
        <end position="1095"/>
    </location>
</feature>
<feature type="compositionally biased region" description="Low complexity" evidence="8">
    <location>
        <begin position="1579"/>
        <end position="1598"/>
    </location>
</feature>
<evidence type="ECO:0000256" key="8">
    <source>
        <dbReference type="SAM" id="MobiDB-lite"/>
    </source>
</evidence>
<dbReference type="InterPro" id="IPR001650">
    <property type="entry name" value="Helicase_C-like"/>
</dbReference>
<sequence length="1853" mass="205022">MASSQGCKKTWKNRKSYKEHVKHIHHERYTLSFVQHENVKNFNHHSKSVHKVVKFSFKTVEGDEGVELESEFMDVDLPLPDQPVSSPTPKATPLRLPSPGPHSSPAPLVAQPATPPGLGSLRSSSPDLDITPRPLPSLPTQHVTATEPAISDLTTTATLEKYGLRVHRHYSTVHCMGCLVAWIPSKVVGHLRSHGFTVSRQDEEQLLHVLAMLHVIDKEVPLRPKTLGPPVEGLAVSDGYCCSTCDYACLKESMIERHIGKHKEVPSQYGSNYTKGCVQTFFSPTQRHYFEVTSPPSPPSVDSSLLDIYTTKLLPDLTITTHILQPIHPHELPLMVQMTGWHTHLADYLKDRRLVGDLLDLVKVPTHGSGSRLAKLGDVANEYLQIAGRRISKSPFEVRKMLKRYPMESVHFKPLEDSSTIRNYSTVLAKLANAIIKSIDGTRNKSGYQFPLSEDDIRHAQALLASLKDGVHMKSQVVAMHTLVQPMLSRFANVTESEDGSSKWSRFIECFIALLSIQDDGSFKPPQYMTQPLAILKYLCRVTCFMHALGHLDGSEKAFEELVEDQVKLHLAPNVRSAFNTISNYQSYISSLVHNTTAAPTTMVSADGQLITYHKSVLDVPRLRLAVEGLAAHIKAQITSLFNTEVFEYSIPDNISDDWTTTARGSSWLDDIDSMVAKPNQLMAALLNTPGRFLLRKDSAGGAVWNQAAVLEVLGIMREINHSLALYSFITAGPDPRGAEFVEHKIRNSNRPRTVFRSLKDLWLVTRRTKAEHLQGAESFIAMKCHPELTHLLEIYLLGIRPLEQILARVAWDEETALLYAEYLWLDMGKVITADTFSELLATFMQQKAGVRDCGLRNFRQLTVEMGRVYLGSEFQLAMEGEDAFAELRGHTTRVERAHYAPEAGHLPSLTSDMVLRFGFASDAWARMMGCFPEYPPMVPLIVKKRNQLFPTTTTFTTSGVTAATPTLDTAALLAGIRAEIANTVTGAVSSAMARVMDAVESKVQKSVAEGVQKALFIAQSEGIRYADSAPQFPLHESTSTSIHPVTPLQEIAQGDYTEIEDLYGDDPPELSAPAASLPPVPSSSSAAPLPPTGPSVNEPGYALDLLRKFFKNPTAEFKSPGQRNIVKHALALENNFVGILPTGGGKSLSYLLPVFKEQHLGYKTIVVVPNKALLQDQLVKAQAFGINALHYTSKHRDMGRSPLVFVALETAICGTFANAYAENERCIKRVVIDEAHQIFTSNSWRKDFQQLWHLADFPVQKVYLTATLPIKKETEFLSLVGARRSTAVLRSPVPQPQIEYHQYSMDRNVVPMHEVIRGVIAILDKDFGPNDKGIVFTQSTSDADKLAGYTHNMISHSKLETSVRADNEHNWMNGTSSEFRWITATTGMIHGVDHPNVVAVVFVGVPYNILNIIQGAGRGGRGGGSAKAILINDRAVHIIDPHSRLDDRDCTTETLQWVRGWGGCHRAVPSKLLDGHVQTCQELAKIHSNTRLCNLCNPNLPFSSAYHQLIQDIKRSEWERIMGVVPKKTVTNMQAATVPTSTTQPATSGDDSDDDHLFNSFNDFELANLDQSLFEDTSASTTATTSTASSARATPVPAVVPPPVAPASISLSVPSTISRKRPAEALPSTAPLNKRLHLTRPSETQIQSMSSGPALPIQLDQAYHRQLVDAKNYKFNKLNSLCKYLNGHCKACWAINGTMVKASHWPPFIACHQHQKLPGPYENAIGWQNLRSMMKYKVKFSYCFHCHLPQGKCKTTGQSWLPSSHGDLSKGDRSCGGLKDTVILAVWHIRNTQELREKACQDLAHLNMNPGADLTAFAEWLVIEEPGNFSNAIELLLWLANYKAKEAQGGGS</sequence>
<dbReference type="InterPro" id="IPR022698">
    <property type="entry name" value="OrsD"/>
</dbReference>
<dbReference type="Pfam" id="PF00271">
    <property type="entry name" value="Helicase_C"/>
    <property type="match status" value="1"/>
</dbReference>
<evidence type="ECO:0000313" key="11">
    <source>
        <dbReference type="EMBL" id="KAF7416047.1"/>
    </source>
</evidence>
<organism evidence="11 12">
    <name type="scientific">Pleurotus ostreatus</name>
    <name type="common">Oyster mushroom</name>
    <name type="synonym">White-rot fungus</name>
    <dbReference type="NCBI Taxonomy" id="5322"/>
    <lineage>
        <taxon>Eukaryota</taxon>
        <taxon>Fungi</taxon>
        <taxon>Dikarya</taxon>
        <taxon>Basidiomycota</taxon>
        <taxon>Agaricomycotina</taxon>
        <taxon>Agaricomycetes</taxon>
        <taxon>Agaricomycetidae</taxon>
        <taxon>Agaricales</taxon>
        <taxon>Pleurotineae</taxon>
        <taxon>Pleurotaceae</taxon>
        <taxon>Pleurotus</taxon>
    </lineage>
</organism>
<dbReference type="EMBL" id="JACETU010000013">
    <property type="protein sequence ID" value="KAF7416047.1"/>
    <property type="molecule type" value="Genomic_DNA"/>
</dbReference>
<feature type="compositionally biased region" description="Polar residues" evidence="8">
    <location>
        <begin position="1536"/>
        <end position="1550"/>
    </location>
</feature>
<proteinExistence type="inferred from homology"/>
<evidence type="ECO:0000256" key="4">
    <source>
        <dbReference type="ARBA" id="ARBA00023125"/>
    </source>
</evidence>
<keyword evidence="4" id="KW-0238">DNA-binding</keyword>
<dbReference type="InterPro" id="IPR027417">
    <property type="entry name" value="P-loop_NTPase"/>
</dbReference>
<dbReference type="EC" id="5.6.2.4" evidence="7"/>
<accession>A0A8H6ZN92</accession>
<name>A0A8H6ZN92_PLEOS</name>
<evidence type="ECO:0000256" key="1">
    <source>
        <dbReference type="ARBA" id="ARBA00005446"/>
    </source>
</evidence>
<evidence type="ECO:0000256" key="6">
    <source>
        <dbReference type="ARBA" id="ARBA00034617"/>
    </source>
</evidence>
<dbReference type="GO" id="GO:0005694">
    <property type="term" value="C:chromosome"/>
    <property type="evidence" value="ECO:0007669"/>
    <property type="project" value="TreeGrafter"/>
</dbReference>
<keyword evidence="2" id="KW-0547">Nucleotide-binding</keyword>
<dbReference type="VEuPathDB" id="FungiDB:PC9H_002772"/>
<dbReference type="PROSITE" id="PS51194">
    <property type="entry name" value="HELICASE_CTER"/>
    <property type="match status" value="1"/>
</dbReference>
<keyword evidence="5" id="KW-0413">Isomerase</keyword>
<dbReference type="GO" id="GO:0000724">
    <property type="term" value="P:double-strand break repair via homologous recombination"/>
    <property type="evidence" value="ECO:0007669"/>
    <property type="project" value="TreeGrafter"/>
</dbReference>
<comment type="caution">
    <text evidence="11">The sequence shown here is derived from an EMBL/GenBank/DDBJ whole genome shotgun (WGS) entry which is preliminary data.</text>
</comment>
<feature type="region of interest" description="Disordered" evidence="8">
    <location>
        <begin position="77"/>
        <end position="142"/>
    </location>
</feature>
<evidence type="ECO:0000256" key="3">
    <source>
        <dbReference type="ARBA" id="ARBA00022840"/>
    </source>
</evidence>
<dbReference type="PROSITE" id="PS00028">
    <property type="entry name" value="ZINC_FINGER_C2H2_1"/>
    <property type="match status" value="1"/>
</dbReference>
<evidence type="ECO:0000313" key="12">
    <source>
        <dbReference type="Proteomes" id="UP000623687"/>
    </source>
</evidence>
<dbReference type="InterPro" id="IPR013087">
    <property type="entry name" value="Znf_C2H2_type"/>
</dbReference>
<dbReference type="Proteomes" id="UP000623687">
    <property type="component" value="Unassembled WGS sequence"/>
</dbReference>
<dbReference type="OrthoDB" id="2799352at2759"/>
<dbReference type="PANTHER" id="PTHR13710:SF105">
    <property type="entry name" value="ATP-DEPENDENT DNA HELICASE Q1"/>
    <property type="match status" value="1"/>
</dbReference>
<dbReference type="RefSeq" id="XP_036625595.1">
    <property type="nucleotide sequence ID" value="XM_036772384.1"/>
</dbReference>
<feature type="region of interest" description="Disordered" evidence="8">
    <location>
        <begin position="1579"/>
        <end position="1606"/>
    </location>
</feature>
<reference evidence="11" key="1">
    <citation type="submission" date="2019-07" db="EMBL/GenBank/DDBJ databases">
        <authorList>
            <person name="Palmer J.M."/>
        </authorList>
    </citation>
    <scope>NUCLEOTIDE SEQUENCE</scope>
    <source>
        <strain evidence="11">PC9</strain>
    </source>
</reference>